<evidence type="ECO:0000256" key="1">
    <source>
        <dbReference type="SAM" id="MobiDB-lite"/>
    </source>
</evidence>
<proteinExistence type="predicted"/>
<evidence type="ECO:0000313" key="2">
    <source>
        <dbReference type="EMBL" id="KAG2256862.1"/>
    </source>
</evidence>
<dbReference type="Proteomes" id="UP000886595">
    <property type="component" value="Unassembled WGS sequence"/>
</dbReference>
<organism evidence="2 3">
    <name type="scientific">Brassica carinata</name>
    <name type="common">Ethiopian mustard</name>
    <name type="synonym">Abyssinian cabbage</name>
    <dbReference type="NCBI Taxonomy" id="52824"/>
    <lineage>
        <taxon>Eukaryota</taxon>
        <taxon>Viridiplantae</taxon>
        <taxon>Streptophyta</taxon>
        <taxon>Embryophyta</taxon>
        <taxon>Tracheophyta</taxon>
        <taxon>Spermatophyta</taxon>
        <taxon>Magnoliopsida</taxon>
        <taxon>eudicotyledons</taxon>
        <taxon>Gunneridae</taxon>
        <taxon>Pentapetalae</taxon>
        <taxon>rosids</taxon>
        <taxon>malvids</taxon>
        <taxon>Brassicales</taxon>
        <taxon>Brassicaceae</taxon>
        <taxon>Brassiceae</taxon>
        <taxon>Brassica</taxon>
    </lineage>
</organism>
<evidence type="ECO:0000313" key="3">
    <source>
        <dbReference type="Proteomes" id="UP000886595"/>
    </source>
</evidence>
<dbReference type="EMBL" id="JAAMPC010000015">
    <property type="protein sequence ID" value="KAG2256862.1"/>
    <property type="molecule type" value="Genomic_DNA"/>
</dbReference>
<name>A0A8X7TWE0_BRACI</name>
<protein>
    <submittedName>
        <fullName evidence="2">Uncharacterized protein</fullName>
    </submittedName>
</protein>
<gene>
    <name evidence="2" type="ORF">Bca52824_076156</name>
</gene>
<feature type="region of interest" description="Disordered" evidence="1">
    <location>
        <begin position="61"/>
        <end position="120"/>
    </location>
</feature>
<dbReference type="AlphaFoldDB" id="A0A8X7TWE0"/>
<keyword evidence="3" id="KW-1185">Reference proteome</keyword>
<comment type="caution">
    <text evidence="2">The sequence shown here is derived from an EMBL/GenBank/DDBJ whole genome shotgun (WGS) entry which is preliminary data.</text>
</comment>
<accession>A0A8X7TWE0</accession>
<sequence>MEVCWQIQTPTSLGPGFQQKGRLKINTFIGFLPRPISSLASLESQYNSNGFLHQITASADFSRKKQGRMSASGPKSSAPRRFGRRTTVGSAQKRTQKKNDEKDSNATSTVTNDGLGVSNWPEAKADVQNKVLLLLVRAMC</sequence>
<reference evidence="2 3" key="1">
    <citation type="submission" date="2020-02" db="EMBL/GenBank/DDBJ databases">
        <authorList>
            <person name="Ma Q."/>
            <person name="Huang Y."/>
            <person name="Song X."/>
            <person name="Pei D."/>
        </authorList>
    </citation>
    <scope>NUCLEOTIDE SEQUENCE [LARGE SCALE GENOMIC DNA]</scope>
    <source>
        <strain evidence="2">Sxm20200214</strain>
        <tissue evidence="2">Leaf</tissue>
    </source>
</reference>